<evidence type="ECO:0000313" key="3">
    <source>
        <dbReference type="Proteomes" id="UP000694560"/>
    </source>
</evidence>
<dbReference type="Proteomes" id="UP000694560">
    <property type="component" value="Unplaced"/>
</dbReference>
<protein>
    <submittedName>
        <fullName evidence="2">Uncharacterized protein</fullName>
    </submittedName>
</protein>
<evidence type="ECO:0000256" key="1">
    <source>
        <dbReference type="SAM" id="MobiDB-lite"/>
    </source>
</evidence>
<evidence type="ECO:0000313" key="2">
    <source>
        <dbReference type="Ensembl" id="ENSMCSP00000008869.1"/>
    </source>
</evidence>
<name>A0A8C5TMG3_9PASS</name>
<accession>A0A8C5TMG3</accession>
<dbReference type="OrthoDB" id="10516686at2759"/>
<organism evidence="2 3">
    <name type="scientific">Malurus cyaneus samueli</name>
    <dbReference type="NCBI Taxonomy" id="2593467"/>
    <lineage>
        <taxon>Eukaryota</taxon>
        <taxon>Metazoa</taxon>
        <taxon>Chordata</taxon>
        <taxon>Craniata</taxon>
        <taxon>Vertebrata</taxon>
        <taxon>Euteleostomi</taxon>
        <taxon>Archelosauria</taxon>
        <taxon>Archosauria</taxon>
        <taxon>Dinosauria</taxon>
        <taxon>Saurischia</taxon>
        <taxon>Theropoda</taxon>
        <taxon>Coelurosauria</taxon>
        <taxon>Aves</taxon>
        <taxon>Neognathae</taxon>
        <taxon>Neoaves</taxon>
        <taxon>Telluraves</taxon>
        <taxon>Australaves</taxon>
        <taxon>Passeriformes</taxon>
        <taxon>Meliphagoidea</taxon>
        <taxon>Maluridae</taxon>
        <taxon>Malurus</taxon>
    </lineage>
</organism>
<feature type="compositionally biased region" description="Polar residues" evidence="1">
    <location>
        <begin position="1"/>
        <end position="10"/>
    </location>
</feature>
<dbReference type="AlphaFoldDB" id="A0A8C5TMG3"/>
<feature type="compositionally biased region" description="Polar residues" evidence="1">
    <location>
        <begin position="27"/>
        <end position="36"/>
    </location>
</feature>
<dbReference type="Ensembl" id="ENSMCST00000009087.1">
    <property type="protein sequence ID" value="ENSMCSP00000008869.1"/>
    <property type="gene ID" value="ENSMCSG00000006316.1"/>
</dbReference>
<reference evidence="2" key="2">
    <citation type="submission" date="2025-09" db="UniProtKB">
        <authorList>
            <consortium name="Ensembl"/>
        </authorList>
    </citation>
    <scope>IDENTIFICATION</scope>
</reference>
<sequence>MSQKDQSSNPIPHLKRVSVVMKRPHTTPGSSKQMNPDITWGMLKQLQQRAEILMHGAGVASTLENTFLAYLAIVLQSLGSDQAPALAGQEVCHQT</sequence>
<reference evidence="2" key="1">
    <citation type="submission" date="2025-08" db="UniProtKB">
        <authorList>
            <consortium name="Ensembl"/>
        </authorList>
    </citation>
    <scope>IDENTIFICATION</scope>
</reference>
<feature type="region of interest" description="Disordered" evidence="1">
    <location>
        <begin position="1"/>
        <end position="36"/>
    </location>
</feature>
<keyword evidence="3" id="KW-1185">Reference proteome</keyword>
<proteinExistence type="predicted"/>